<feature type="binding site" evidence="8">
    <location>
        <position position="6"/>
    </location>
    <ligand>
        <name>Mg(2+)</name>
        <dbReference type="ChEBI" id="CHEBI:18420"/>
    </ligand>
</feature>
<keyword evidence="11" id="KW-1185">Reference proteome</keyword>
<dbReference type="GO" id="GO:0090729">
    <property type="term" value="F:toxin activity"/>
    <property type="evidence" value="ECO:0007669"/>
    <property type="project" value="UniProtKB-KW"/>
</dbReference>
<comment type="similarity">
    <text evidence="7 8">Belongs to the PINc/VapC protein family.</text>
</comment>
<keyword evidence="5 8" id="KW-0378">Hydrolase</keyword>
<comment type="cofactor">
    <cofactor evidence="1 8">
        <name>Mg(2+)</name>
        <dbReference type="ChEBI" id="CHEBI:18420"/>
    </cofactor>
</comment>
<feature type="domain" description="PIN" evidence="9">
    <location>
        <begin position="4"/>
        <end position="124"/>
    </location>
</feature>
<dbReference type="Pfam" id="PF01850">
    <property type="entry name" value="PIN"/>
    <property type="match status" value="1"/>
</dbReference>
<dbReference type="Gene3D" id="3.40.50.1010">
    <property type="entry name" value="5'-nuclease"/>
    <property type="match status" value="1"/>
</dbReference>
<dbReference type="SUPFAM" id="SSF88723">
    <property type="entry name" value="PIN domain-like"/>
    <property type="match status" value="1"/>
</dbReference>
<dbReference type="InterPro" id="IPR050556">
    <property type="entry name" value="Type_II_TA_system_RNase"/>
</dbReference>
<evidence type="ECO:0000256" key="3">
    <source>
        <dbReference type="ARBA" id="ARBA00022722"/>
    </source>
</evidence>
<evidence type="ECO:0000313" key="11">
    <source>
        <dbReference type="Proteomes" id="UP000307749"/>
    </source>
</evidence>
<sequence length="141" mass="15206">MTLLVDTSVWSLALRRDVEVEEPAVQALKEALAGADVVVTTGLVLQELLQGFAGAKASAQIVERFSALALIQPDREDHIAAAGLRNACRRAGVQIGTVDAVIAQLCIRHELVLLSTDQDYVHAAKHCSLKVWSTKAAKPRR</sequence>
<dbReference type="InterPro" id="IPR029060">
    <property type="entry name" value="PIN-like_dom_sf"/>
</dbReference>
<dbReference type="GO" id="GO:0016787">
    <property type="term" value="F:hydrolase activity"/>
    <property type="evidence" value="ECO:0007669"/>
    <property type="project" value="UniProtKB-KW"/>
</dbReference>
<protein>
    <recommendedName>
        <fullName evidence="8">Ribonuclease VapC</fullName>
        <shortName evidence="8">RNase VapC</shortName>
        <ecNumber evidence="8">3.1.-.-</ecNumber>
    </recommendedName>
    <alternativeName>
        <fullName evidence="8">Toxin VapC</fullName>
    </alternativeName>
</protein>
<evidence type="ECO:0000259" key="9">
    <source>
        <dbReference type="Pfam" id="PF01850"/>
    </source>
</evidence>
<feature type="binding site" evidence="8">
    <location>
        <position position="99"/>
    </location>
    <ligand>
        <name>Mg(2+)</name>
        <dbReference type="ChEBI" id="CHEBI:18420"/>
    </ligand>
</feature>
<evidence type="ECO:0000256" key="1">
    <source>
        <dbReference type="ARBA" id="ARBA00001946"/>
    </source>
</evidence>
<dbReference type="Proteomes" id="UP000307749">
    <property type="component" value="Unassembled WGS sequence"/>
</dbReference>
<organism evidence="10 11">
    <name type="scientific">Metallibacterium scheffleri</name>
    <dbReference type="NCBI Taxonomy" id="993689"/>
    <lineage>
        <taxon>Bacteria</taxon>
        <taxon>Pseudomonadati</taxon>
        <taxon>Pseudomonadota</taxon>
        <taxon>Gammaproteobacteria</taxon>
        <taxon>Lysobacterales</taxon>
        <taxon>Rhodanobacteraceae</taxon>
        <taxon>Metallibacterium</taxon>
    </lineage>
</organism>
<dbReference type="EMBL" id="MWQO01000007">
    <property type="protein sequence ID" value="THD11759.1"/>
    <property type="molecule type" value="Genomic_DNA"/>
</dbReference>
<reference evidence="10 11" key="1">
    <citation type="submission" date="2017-02" db="EMBL/GenBank/DDBJ databases">
        <title>Whole genome sequencing of Metallibacterium scheffleri DSM 24874 (T).</title>
        <authorList>
            <person name="Kumar S."/>
            <person name="Patil P."/>
            <person name="Patil P.B."/>
        </authorList>
    </citation>
    <scope>NUCLEOTIDE SEQUENCE [LARGE SCALE GENOMIC DNA]</scope>
    <source>
        <strain evidence="10 11">DSM 24874</strain>
    </source>
</reference>
<keyword evidence="3 8" id="KW-0540">Nuclease</keyword>
<dbReference type="InterPro" id="IPR022907">
    <property type="entry name" value="VapC_family"/>
</dbReference>
<dbReference type="OrthoDB" id="9811788at2"/>
<evidence type="ECO:0000256" key="5">
    <source>
        <dbReference type="ARBA" id="ARBA00022801"/>
    </source>
</evidence>
<dbReference type="AlphaFoldDB" id="A0A4S3KRT1"/>
<keyword evidence="6 8" id="KW-0460">Magnesium</keyword>
<evidence type="ECO:0000256" key="7">
    <source>
        <dbReference type="ARBA" id="ARBA00038093"/>
    </source>
</evidence>
<evidence type="ECO:0000313" key="10">
    <source>
        <dbReference type="EMBL" id="THD11759.1"/>
    </source>
</evidence>
<keyword evidence="4 8" id="KW-0479">Metal-binding</keyword>
<keyword evidence="2 8" id="KW-1277">Toxin-antitoxin system</keyword>
<evidence type="ECO:0000256" key="6">
    <source>
        <dbReference type="ARBA" id="ARBA00022842"/>
    </source>
</evidence>
<dbReference type="PANTHER" id="PTHR33653">
    <property type="entry name" value="RIBONUCLEASE VAPC2"/>
    <property type="match status" value="1"/>
</dbReference>
<dbReference type="InterPro" id="IPR002716">
    <property type="entry name" value="PIN_dom"/>
</dbReference>
<dbReference type="EC" id="3.1.-.-" evidence="8"/>
<keyword evidence="8" id="KW-0800">Toxin</keyword>
<dbReference type="GO" id="GO:0004540">
    <property type="term" value="F:RNA nuclease activity"/>
    <property type="evidence" value="ECO:0007669"/>
    <property type="project" value="InterPro"/>
</dbReference>
<dbReference type="PANTHER" id="PTHR33653:SF1">
    <property type="entry name" value="RIBONUCLEASE VAPC2"/>
    <property type="match status" value="1"/>
</dbReference>
<comment type="caution">
    <text evidence="10">The sequence shown here is derived from an EMBL/GenBank/DDBJ whole genome shotgun (WGS) entry which is preliminary data.</text>
</comment>
<proteinExistence type="inferred from homology"/>
<evidence type="ECO:0000256" key="2">
    <source>
        <dbReference type="ARBA" id="ARBA00022649"/>
    </source>
</evidence>
<dbReference type="GO" id="GO:0000287">
    <property type="term" value="F:magnesium ion binding"/>
    <property type="evidence" value="ECO:0007669"/>
    <property type="project" value="UniProtKB-UniRule"/>
</dbReference>
<name>A0A4S3KRT1_9GAMM</name>
<evidence type="ECO:0000256" key="4">
    <source>
        <dbReference type="ARBA" id="ARBA00022723"/>
    </source>
</evidence>
<dbReference type="RefSeq" id="WP_081126960.1">
    <property type="nucleotide sequence ID" value="NZ_LDOS01000002.1"/>
</dbReference>
<comment type="function">
    <text evidence="8">Toxic component of a toxin-antitoxin (TA) system. An RNase.</text>
</comment>
<gene>
    <name evidence="8" type="primary">vapC</name>
    <name evidence="10" type="ORF">B1806_02515</name>
</gene>
<accession>A0A4S3KRT1</accession>
<dbReference type="HAMAP" id="MF_00265">
    <property type="entry name" value="VapC_Nob1"/>
    <property type="match status" value="1"/>
</dbReference>
<evidence type="ECO:0000256" key="8">
    <source>
        <dbReference type="HAMAP-Rule" id="MF_00265"/>
    </source>
</evidence>